<comment type="caution">
    <text evidence="1">The sequence shown here is derived from an EMBL/GenBank/DDBJ whole genome shotgun (WGS) entry which is preliminary data.</text>
</comment>
<evidence type="ECO:0000313" key="1">
    <source>
        <dbReference type="EMBL" id="EFX35828.1"/>
    </source>
</evidence>
<proteinExistence type="predicted"/>
<dbReference type="HOGENOM" id="CLU_3189572_0_0_9"/>
<organism evidence="1 2">
    <name type="scientific">Streptococcus infantis ATCC 700779</name>
    <dbReference type="NCBI Taxonomy" id="889204"/>
    <lineage>
        <taxon>Bacteria</taxon>
        <taxon>Bacillati</taxon>
        <taxon>Bacillota</taxon>
        <taxon>Bacilli</taxon>
        <taxon>Lactobacillales</taxon>
        <taxon>Streptococcaceae</taxon>
        <taxon>Streptococcus</taxon>
    </lineage>
</organism>
<dbReference type="AlphaFoldDB" id="E8K2Y1"/>
<sequence length="46" mass="5216">MTTLILSNRCVQVLELIHEEVVVHDRTGMTASLITHQVRNVTLEQS</sequence>
<keyword evidence="2" id="KW-1185">Reference proteome</keyword>
<accession>E8K2Y1</accession>
<protein>
    <submittedName>
        <fullName evidence="1">Uncharacterized protein</fullName>
    </submittedName>
</protein>
<dbReference type="Proteomes" id="UP000002815">
    <property type="component" value="Unassembled WGS sequence"/>
</dbReference>
<evidence type="ECO:0000313" key="2">
    <source>
        <dbReference type="Proteomes" id="UP000002815"/>
    </source>
</evidence>
<reference evidence="1 2" key="1">
    <citation type="submission" date="2010-12" db="EMBL/GenBank/DDBJ databases">
        <authorList>
            <person name="Muzny D."/>
            <person name="Qin X."/>
            <person name="Deng J."/>
            <person name="Jiang H."/>
            <person name="Liu Y."/>
            <person name="Qu J."/>
            <person name="Song X.-Z."/>
            <person name="Zhang L."/>
            <person name="Thornton R."/>
            <person name="Coyle M."/>
            <person name="Francisco L."/>
            <person name="Jackson L."/>
            <person name="Javaid M."/>
            <person name="Korchina V."/>
            <person name="Kovar C."/>
            <person name="Mata R."/>
            <person name="Mathew T."/>
            <person name="Ngo R."/>
            <person name="Nguyen L."/>
            <person name="Nguyen N."/>
            <person name="Okwuonu G."/>
            <person name="Ongeri F."/>
            <person name="Pham C."/>
            <person name="Simmons D."/>
            <person name="Wilczek-Boney K."/>
            <person name="Hale W."/>
            <person name="Jakkamsetti A."/>
            <person name="Pham P."/>
            <person name="Ruth R."/>
            <person name="San Lucas F."/>
            <person name="Warren J."/>
            <person name="Zhang J."/>
            <person name="Zhao Z."/>
            <person name="Zhou C."/>
            <person name="Zhu D."/>
            <person name="Lee S."/>
            <person name="Bess C."/>
            <person name="Blankenburg K."/>
            <person name="Forbes L."/>
            <person name="Fu Q."/>
            <person name="Gubbala S."/>
            <person name="Hirani K."/>
            <person name="Jayaseelan J.C."/>
            <person name="Lara F."/>
            <person name="Munidasa M."/>
            <person name="Palculict T."/>
            <person name="Patil S."/>
            <person name="Pu L.-L."/>
            <person name="Saada N."/>
            <person name="Tang L."/>
            <person name="Weissenberger G."/>
            <person name="Zhu Y."/>
            <person name="Hemphill L."/>
            <person name="Shang Y."/>
            <person name="Youmans B."/>
            <person name="Ayvaz T."/>
            <person name="Ross M."/>
            <person name="Santibanez J."/>
            <person name="Aqrawi P."/>
            <person name="Gross S."/>
            <person name="Joshi V."/>
            <person name="Fowler G."/>
            <person name="Nazareth L."/>
            <person name="Reid J."/>
            <person name="Worley K."/>
            <person name="Petrosino J."/>
            <person name="Highlander S."/>
            <person name="Gibbs R."/>
        </authorList>
    </citation>
    <scope>NUCLEOTIDE SEQUENCE [LARGE SCALE GENOMIC DNA]</scope>
    <source>
        <strain evidence="1 2">ATCC 700779</strain>
    </source>
</reference>
<gene>
    <name evidence="1" type="ORF">HMPREF9423_1844</name>
</gene>
<name>E8K2Y1_9STRE</name>
<dbReference type="EMBL" id="AEVD01000019">
    <property type="protein sequence ID" value="EFX35828.1"/>
    <property type="molecule type" value="Genomic_DNA"/>
</dbReference>